<dbReference type="EMBL" id="JALLAZ020001069">
    <property type="protein sequence ID" value="KAL3781373.1"/>
    <property type="molecule type" value="Genomic_DNA"/>
</dbReference>
<dbReference type="Gene3D" id="3.40.1360.10">
    <property type="match status" value="1"/>
</dbReference>
<dbReference type="SUPFAM" id="SSF56731">
    <property type="entry name" value="DNA primase core"/>
    <property type="match status" value="1"/>
</dbReference>
<gene>
    <name evidence="3" type="ORF">ACHAW5_003929</name>
</gene>
<evidence type="ECO:0000256" key="1">
    <source>
        <dbReference type="SAM" id="MobiDB-lite"/>
    </source>
</evidence>
<dbReference type="InterPro" id="IPR037068">
    <property type="entry name" value="DNA_primase_core_N_sf"/>
</dbReference>
<keyword evidence="4" id="KW-1185">Reference proteome</keyword>
<feature type="region of interest" description="Disordered" evidence="1">
    <location>
        <begin position="169"/>
        <end position="189"/>
    </location>
</feature>
<name>A0ABD3P0R0_9STRA</name>
<accession>A0ABD3P0R0</accession>
<dbReference type="SMART" id="SM00493">
    <property type="entry name" value="TOPRIM"/>
    <property type="match status" value="1"/>
</dbReference>
<reference evidence="3 4" key="1">
    <citation type="submission" date="2024-10" db="EMBL/GenBank/DDBJ databases">
        <title>Updated reference genomes for cyclostephanoid diatoms.</title>
        <authorList>
            <person name="Roberts W.R."/>
            <person name="Alverson A.J."/>
        </authorList>
    </citation>
    <scope>NUCLEOTIDE SEQUENCE [LARGE SCALE GENOMIC DNA]</scope>
    <source>
        <strain evidence="3 4">AJA276-08</strain>
    </source>
</reference>
<evidence type="ECO:0000313" key="3">
    <source>
        <dbReference type="EMBL" id="KAL3781373.1"/>
    </source>
</evidence>
<evidence type="ECO:0000313" key="4">
    <source>
        <dbReference type="Proteomes" id="UP001530315"/>
    </source>
</evidence>
<dbReference type="PROSITE" id="PS50880">
    <property type="entry name" value="TOPRIM"/>
    <property type="match status" value="1"/>
</dbReference>
<dbReference type="InterPro" id="IPR013264">
    <property type="entry name" value="DNAG_N"/>
</dbReference>
<dbReference type="InterPro" id="IPR050219">
    <property type="entry name" value="DnaG_primase"/>
</dbReference>
<protein>
    <recommendedName>
        <fullName evidence="2">Toprim domain-containing protein</fullName>
    </recommendedName>
</protein>
<feature type="domain" description="Toprim" evidence="2">
    <location>
        <begin position="245"/>
        <end position="332"/>
    </location>
</feature>
<dbReference type="InterPro" id="IPR034151">
    <property type="entry name" value="TOPRIM_DnaG_bac"/>
</dbReference>
<feature type="compositionally biased region" description="Basic residues" evidence="1">
    <location>
        <begin position="528"/>
        <end position="547"/>
    </location>
</feature>
<sequence length="1042" mass="115037">MSRGAIAKIYRIRQANNAAAAFYTKCLVTLPSAGKARAHLRSRKLSPESVKTFAIGYAPDCYYGDEGGGWGSGSLVEYLADQGFASNEIVESGLAARTKPKLFSVGDRGRQINDSLDVNGGENLADEEDRHDYSDLIDRFRSRLIIPIMDESGQNVIALGGRHLLAAAGSSDDDVSEENEKSPSSFTPAKYINSPDSLVFTKKNVLFNKARATRALEDHSSNSKIPSAAKHDSSMATTTSFVPPPAIVVVEGYLDVIALTNAGIKNVVASMGTALPVEQLKLVAKMRNSAPGGRIILCLDGDDAGKNAVERLCSSNILSNVPELSKNELFVATLSGGEVKDPSDFVTLAGGGNKARMRFEEEILDNAIPWDEWYIDRLLSKHEVDSKDGSVGSFAGICNDVSTFLASFSNPADRTRRVHKIAEKLVALIAGVEMSSSSIGMLRAQLESDILNMSSRKAGVREAIERRIEVTDGVSGEATASKMKRLSRGDLDNIYDDERKMSKSALSRVAPQRADNLQRSIPALNPPRARKGATRTRSFRTNPKKTKKPQERYLVPHFNGFEFKHQSDKDWLGLSGNSPMMHLGEAPGPAGEKDRLRAETPMFEDKYRPPRKKEEDLLYFNSNRYLGEQYLLPQAIRAGYELGNERPLPGESIVEFTERKLFQCPDPNQLIKQAESRLIHALAKFPQARMAMRNVYSASTFGPSNLRWTSEERKWLFLCLTGSPQIDPPVPAELLDGGNQFQLHVHLANRDDCPDGSFNRSDIKPVNDRATSSKFIETTIEASVDRPDYELYSLGDGSGKNSFDRSEVEVLAPEYNDSDSILDKGSQTEVVGRPESIGGNNNGLLDEFFLETDMFPSSDNNKITKETRAELTVQESISTLLRASAMKRFSVAKEKLTRIVREMDRRGVDDEDGTLSKHDGISSEELQALFENVGNEVVEAQRSLYDSERSTDRVNSHLLDYSVTNGVKYKISQSELERLDQMMEEHIASLPDSCHRPETPGQDGSYAFGADAFDEKVNPIYGGRDPNEYVINGLPDGESKWD</sequence>
<feature type="region of interest" description="Disordered" evidence="1">
    <location>
        <begin position="522"/>
        <end position="549"/>
    </location>
</feature>
<dbReference type="PANTHER" id="PTHR30313:SF2">
    <property type="entry name" value="DNA PRIMASE"/>
    <property type="match status" value="1"/>
</dbReference>
<dbReference type="AlphaFoldDB" id="A0ABD3P0R0"/>
<dbReference type="PANTHER" id="PTHR30313">
    <property type="entry name" value="DNA PRIMASE"/>
    <property type="match status" value="1"/>
</dbReference>
<comment type="caution">
    <text evidence="3">The sequence shown here is derived from an EMBL/GenBank/DDBJ whole genome shotgun (WGS) entry which is preliminary data.</text>
</comment>
<proteinExistence type="predicted"/>
<dbReference type="Proteomes" id="UP001530315">
    <property type="component" value="Unassembled WGS sequence"/>
</dbReference>
<dbReference type="Gene3D" id="3.90.980.10">
    <property type="entry name" value="DNA primase, catalytic core, N-terminal domain"/>
    <property type="match status" value="1"/>
</dbReference>
<dbReference type="Pfam" id="PF08275">
    <property type="entry name" value="DNAG_N"/>
    <property type="match status" value="1"/>
</dbReference>
<dbReference type="InterPro" id="IPR006171">
    <property type="entry name" value="TOPRIM_dom"/>
</dbReference>
<evidence type="ECO:0000259" key="2">
    <source>
        <dbReference type="PROSITE" id="PS50880"/>
    </source>
</evidence>
<dbReference type="Pfam" id="PF13662">
    <property type="entry name" value="Toprim_4"/>
    <property type="match status" value="1"/>
</dbReference>
<organism evidence="3 4">
    <name type="scientific">Stephanodiscus triporus</name>
    <dbReference type="NCBI Taxonomy" id="2934178"/>
    <lineage>
        <taxon>Eukaryota</taxon>
        <taxon>Sar</taxon>
        <taxon>Stramenopiles</taxon>
        <taxon>Ochrophyta</taxon>
        <taxon>Bacillariophyta</taxon>
        <taxon>Coscinodiscophyceae</taxon>
        <taxon>Thalassiosirophycidae</taxon>
        <taxon>Stephanodiscales</taxon>
        <taxon>Stephanodiscaceae</taxon>
        <taxon>Stephanodiscus</taxon>
    </lineage>
</organism>
<dbReference type="CDD" id="cd03364">
    <property type="entry name" value="TOPRIM_DnaG_primases"/>
    <property type="match status" value="1"/>
</dbReference>